<dbReference type="InterPro" id="IPR017871">
    <property type="entry name" value="ABC_transporter-like_CS"/>
</dbReference>
<dbReference type="GO" id="GO:0015098">
    <property type="term" value="F:molybdate ion transmembrane transporter activity"/>
    <property type="evidence" value="ECO:0007669"/>
    <property type="project" value="InterPro"/>
</dbReference>
<dbReference type="GO" id="GO:0016887">
    <property type="term" value="F:ATP hydrolysis activity"/>
    <property type="evidence" value="ECO:0007669"/>
    <property type="project" value="InterPro"/>
</dbReference>
<keyword evidence="6 8" id="KW-1133">Transmembrane helix</keyword>
<dbReference type="Pfam" id="PF00005">
    <property type="entry name" value="ABC_tran"/>
    <property type="match status" value="1"/>
</dbReference>
<dbReference type="AlphaFoldDB" id="A0AAW9Q4C0"/>
<evidence type="ECO:0000256" key="4">
    <source>
        <dbReference type="ARBA" id="ARBA00022741"/>
    </source>
</evidence>
<gene>
    <name evidence="11" type="primary">modB</name>
    <name evidence="11" type="ORF">V2H45_16215</name>
</gene>
<comment type="subcellular location">
    <subcellularLocation>
        <location evidence="8">Cell membrane</location>
        <topology evidence="8">Multi-pass membrane protein</topology>
    </subcellularLocation>
    <subcellularLocation>
        <location evidence="1">Membrane</location>
        <topology evidence="1">Multi-pass membrane protein</topology>
    </subcellularLocation>
</comment>
<dbReference type="Pfam" id="PF00528">
    <property type="entry name" value="BPD_transp_1"/>
    <property type="match status" value="1"/>
</dbReference>
<dbReference type="GO" id="GO:0005886">
    <property type="term" value="C:plasma membrane"/>
    <property type="evidence" value="ECO:0007669"/>
    <property type="project" value="UniProtKB-SubCell"/>
</dbReference>
<protein>
    <submittedName>
        <fullName evidence="11">Molybdate ABC transporter permease subunit</fullName>
    </submittedName>
</protein>
<evidence type="ECO:0000313" key="12">
    <source>
        <dbReference type="Proteomes" id="UP001333818"/>
    </source>
</evidence>
<evidence type="ECO:0000256" key="8">
    <source>
        <dbReference type="RuleBase" id="RU363032"/>
    </source>
</evidence>
<feature type="transmembrane region" description="Helical" evidence="8">
    <location>
        <begin position="196"/>
        <end position="217"/>
    </location>
</feature>
<dbReference type="InterPro" id="IPR050334">
    <property type="entry name" value="Molybdenum_import_ModC"/>
</dbReference>
<evidence type="ECO:0000259" key="10">
    <source>
        <dbReference type="PROSITE" id="PS50928"/>
    </source>
</evidence>
<dbReference type="Proteomes" id="UP001333818">
    <property type="component" value="Unassembled WGS sequence"/>
</dbReference>
<keyword evidence="3 8" id="KW-0812">Transmembrane</keyword>
<dbReference type="Gene3D" id="1.10.3720.10">
    <property type="entry name" value="MetI-like"/>
    <property type="match status" value="1"/>
</dbReference>
<feature type="transmembrane region" description="Helical" evidence="8">
    <location>
        <begin position="83"/>
        <end position="107"/>
    </location>
</feature>
<evidence type="ECO:0000256" key="3">
    <source>
        <dbReference type="ARBA" id="ARBA00022692"/>
    </source>
</evidence>
<name>A0AAW9Q4C0_9CYAN</name>
<keyword evidence="7 8" id="KW-0472">Membrane</keyword>
<feature type="transmembrane region" description="Helical" evidence="8">
    <location>
        <begin position="135"/>
        <end position="157"/>
    </location>
</feature>
<dbReference type="SMART" id="SM00382">
    <property type="entry name" value="AAA"/>
    <property type="match status" value="1"/>
</dbReference>
<dbReference type="GO" id="GO:0005524">
    <property type="term" value="F:ATP binding"/>
    <property type="evidence" value="ECO:0007669"/>
    <property type="project" value="UniProtKB-KW"/>
</dbReference>
<dbReference type="EMBL" id="JAZBJZ010000070">
    <property type="protein sequence ID" value="MEE3718285.1"/>
    <property type="molecule type" value="Genomic_DNA"/>
</dbReference>
<evidence type="ECO:0000256" key="2">
    <source>
        <dbReference type="ARBA" id="ARBA00022505"/>
    </source>
</evidence>
<keyword evidence="4" id="KW-0547">Nucleotide-binding</keyword>
<keyword evidence="8" id="KW-0813">Transport</keyword>
<evidence type="ECO:0000256" key="1">
    <source>
        <dbReference type="ARBA" id="ARBA00004141"/>
    </source>
</evidence>
<feature type="transmembrane region" description="Helical" evidence="8">
    <location>
        <begin position="49"/>
        <end position="71"/>
    </location>
</feature>
<evidence type="ECO:0000256" key="6">
    <source>
        <dbReference type="ARBA" id="ARBA00022989"/>
    </source>
</evidence>
<dbReference type="InterPro" id="IPR003439">
    <property type="entry name" value="ABC_transporter-like_ATP-bd"/>
</dbReference>
<keyword evidence="5" id="KW-0067">ATP-binding</keyword>
<dbReference type="RefSeq" id="WP_330484718.1">
    <property type="nucleotide sequence ID" value="NZ_JAZBJZ010000070.1"/>
</dbReference>
<keyword evidence="12" id="KW-1185">Reference proteome</keyword>
<dbReference type="CDD" id="cd06261">
    <property type="entry name" value="TM_PBP2"/>
    <property type="match status" value="1"/>
</dbReference>
<dbReference type="InterPro" id="IPR035906">
    <property type="entry name" value="MetI-like_sf"/>
</dbReference>
<organism evidence="11 12">
    <name type="scientific">Tumidithrix elongata BACA0141</name>
    <dbReference type="NCBI Taxonomy" id="2716417"/>
    <lineage>
        <taxon>Bacteria</taxon>
        <taxon>Bacillati</taxon>
        <taxon>Cyanobacteriota</taxon>
        <taxon>Cyanophyceae</taxon>
        <taxon>Pseudanabaenales</taxon>
        <taxon>Pseudanabaenaceae</taxon>
        <taxon>Tumidithrix</taxon>
        <taxon>Tumidithrix elongata</taxon>
    </lineage>
</organism>
<dbReference type="InterPro" id="IPR011867">
    <property type="entry name" value="ModB_ABC"/>
</dbReference>
<dbReference type="Gene3D" id="3.40.50.300">
    <property type="entry name" value="P-loop containing nucleotide triphosphate hydrolases"/>
    <property type="match status" value="1"/>
</dbReference>
<dbReference type="PANTHER" id="PTHR43514">
    <property type="entry name" value="ABC TRANSPORTER I FAMILY MEMBER 10"/>
    <property type="match status" value="1"/>
</dbReference>
<feature type="domain" description="ABC transmembrane type-1" evidence="10">
    <location>
        <begin position="11"/>
        <end position="212"/>
    </location>
</feature>
<dbReference type="PROSITE" id="PS00211">
    <property type="entry name" value="ABC_TRANSPORTER_1"/>
    <property type="match status" value="1"/>
</dbReference>
<comment type="caution">
    <text evidence="11">The sequence shown here is derived from an EMBL/GenBank/DDBJ whole genome shotgun (WGS) entry which is preliminary data.</text>
</comment>
<keyword evidence="2" id="KW-0500">Molybdenum</keyword>
<feature type="transmembrane region" description="Helical" evidence="8">
    <location>
        <begin position="12"/>
        <end position="37"/>
    </location>
</feature>
<evidence type="ECO:0000313" key="11">
    <source>
        <dbReference type="EMBL" id="MEE3718285.1"/>
    </source>
</evidence>
<dbReference type="InterPro" id="IPR027417">
    <property type="entry name" value="P-loop_NTPase"/>
</dbReference>
<reference evidence="11" key="1">
    <citation type="submission" date="2024-01" db="EMBL/GenBank/DDBJ databases">
        <title>Bank of Algae and Cyanobacteria of the Azores (BACA) strain genomes.</title>
        <authorList>
            <person name="Luz R."/>
            <person name="Cordeiro R."/>
            <person name="Fonseca A."/>
            <person name="Goncalves V."/>
        </authorList>
    </citation>
    <scope>NUCLEOTIDE SEQUENCE</scope>
    <source>
        <strain evidence="11">BACA0141</strain>
    </source>
</reference>
<sequence length="662" mass="73993">MDSVPFDFSPFWISLKVAATATFFTFFLGITAAYGLLEYRGKWKSVLDSLFLAPLVLPPTVVGFLLLQLLGQHGWLGKFLQVFHVNLIFTWYAGVLAAVVVTFPLMYKTAQAAFEQVDGNLLRAAKTLGASEFRVFWQIALPLAFPGILAGATLAFARGLGEFGATLMLAGNIPGQTTTIPLAIYAAVEAGATQEAWLWTAVILSISFSAIAGAHLWTIARKRKSESYPHLLLRQTETGKRKKYVPNHELPISDRQQGLLIEIEKLLPEFALQVKLHCTDRAIGILGASGTGKSMLLRCIAGMEKPTTGRIILNGKVLFDAQRGIHLPSRDRSVGFLFQNYALFPHLTVAQNIAFGLPKELARSQIRQKVSEQIQNIELQGFGDRYPHQLSGGQQQRVALARALITQPDILLLDEPFSALDTHLRSQMERELISVLSTYTGIALFVTHNIEEAYRICQNLLVLDRGQVMSYGEKFAVFDRPANVETARLTGCKNFSRILQISAQTVEALDWGCRLQVNYAASNQTTHVGIRAHQIAFLESSSKNVLSMLESNGFSTLANSTLHEELDPEADLPKSMSIESRSIEPVEASHPHAYPRNTIPCWLVRTTETPFRMTLYVKLNEPPKHDWDYHLQAEVFKEKWEVLNQYPQPWLIYLDPDKLFLV</sequence>
<comment type="similarity">
    <text evidence="8">Belongs to the binding-protein-dependent transport system permease family.</text>
</comment>
<evidence type="ECO:0000259" key="9">
    <source>
        <dbReference type="PROSITE" id="PS50893"/>
    </source>
</evidence>
<dbReference type="PROSITE" id="PS50893">
    <property type="entry name" value="ABC_TRANSPORTER_2"/>
    <property type="match status" value="1"/>
</dbReference>
<accession>A0AAW9Q4C0</accession>
<proteinExistence type="inferred from homology"/>
<feature type="domain" description="ABC transporter" evidence="9">
    <location>
        <begin position="250"/>
        <end position="490"/>
    </location>
</feature>
<dbReference type="NCBIfam" id="TIGR02141">
    <property type="entry name" value="modB_ABC"/>
    <property type="match status" value="1"/>
</dbReference>
<evidence type="ECO:0000256" key="5">
    <source>
        <dbReference type="ARBA" id="ARBA00022840"/>
    </source>
</evidence>
<dbReference type="InterPro" id="IPR003593">
    <property type="entry name" value="AAA+_ATPase"/>
</dbReference>
<dbReference type="SUPFAM" id="SSF161098">
    <property type="entry name" value="MetI-like"/>
    <property type="match status" value="1"/>
</dbReference>
<evidence type="ECO:0000256" key="7">
    <source>
        <dbReference type="ARBA" id="ARBA00023136"/>
    </source>
</evidence>
<dbReference type="InterPro" id="IPR000515">
    <property type="entry name" value="MetI-like"/>
</dbReference>
<dbReference type="PANTHER" id="PTHR43514:SF1">
    <property type="entry name" value="SULFATE_THIOSULFATE IMPORT ATP-BINDING PROTEIN CYSA"/>
    <property type="match status" value="1"/>
</dbReference>
<dbReference type="PROSITE" id="PS50928">
    <property type="entry name" value="ABC_TM1"/>
    <property type="match status" value="1"/>
</dbReference>
<dbReference type="SUPFAM" id="SSF52540">
    <property type="entry name" value="P-loop containing nucleoside triphosphate hydrolases"/>
    <property type="match status" value="1"/>
</dbReference>